<comment type="similarity">
    <text evidence="1">Belongs to the ParB family.</text>
</comment>
<dbReference type="InterPro" id="IPR036086">
    <property type="entry name" value="ParB/Sulfiredoxin_sf"/>
</dbReference>
<evidence type="ECO:0000259" key="2">
    <source>
        <dbReference type="SMART" id="SM00470"/>
    </source>
</evidence>
<accession>A0AAC9EVI8</accession>
<proteinExistence type="inferred from homology"/>
<protein>
    <submittedName>
        <fullName evidence="3">ParB</fullName>
    </submittedName>
</protein>
<dbReference type="PANTHER" id="PTHR33375">
    <property type="entry name" value="CHROMOSOME-PARTITIONING PROTEIN PARB-RELATED"/>
    <property type="match status" value="1"/>
</dbReference>
<dbReference type="RefSeq" id="WP_048876212.1">
    <property type="nucleotide sequence ID" value="NZ_CP012511.1"/>
</dbReference>
<dbReference type="InterPro" id="IPR003115">
    <property type="entry name" value="ParB_N"/>
</dbReference>
<dbReference type="EMBL" id="CP012511">
    <property type="protein sequence ID" value="ALB24599.1"/>
    <property type="molecule type" value="Genomic_DNA"/>
</dbReference>
<evidence type="ECO:0000313" key="4">
    <source>
        <dbReference type="Proteomes" id="UP000029558"/>
    </source>
</evidence>
<evidence type="ECO:0000256" key="1">
    <source>
        <dbReference type="ARBA" id="ARBA00006295"/>
    </source>
</evidence>
<dbReference type="Gene3D" id="1.10.10.2830">
    <property type="match status" value="1"/>
</dbReference>
<dbReference type="Gene3D" id="3.90.1530.30">
    <property type="match status" value="1"/>
</dbReference>
<organism evidence="3 4">
    <name type="scientific">Piscirickettsia salmonis</name>
    <dbReference type="NCBI Taxonomy" id="1238"/>
    <lineage>
        <taxon>Bacteria</taxon>
        <taxon>Pseudomonadati</taxon>
        <taxon>Pseudomonadota</taxon>
        <taxon>Gammaproteobacteria</taxon>
        <taxon>Thiotrichales</taxon>
        <taxon>Piscirickettsiaceae</taxon>
        <taxon>Piscirickettsia</taxon>
    </lineage>
</organism>
<dbReference type="InterPro" id="IPR004437">
    <property type="entry name" value="ParB/RepB/Spo0J"/>
</dbReference>
<name>A0AAC9EVI8_PISSA</name>
<reference evidence="3 4" key="1">
    <citation type="journal article" date="2014" name="Genome Announc.">
        <title>Comparative Genome Analysis of Two Isolates of the Fish Pathogen Piscirickettsia salmonis from Different Hosts Reveals Major Differences in Virulence-Associated Secretion Systems.</title>
        <authorList>
            <person name="Bohle H."/>
            <person name="Henriquez P."/>
            <person name="Grothusen H."/>
            <person name="Navas E."/>
            <person name="Sandoval A."/>
            <person name="Bustamante F."/>
            <person name="Bustos P."/>
            <person name="Mancilla M."/>
        </authorList>
    </citation>
    <scope>NUCLEOTIDE SEQUENCE [LARGE SCALE GENOMIC DNA]</scope>
    <source>
        <strain evidence="4">B1-32597</strain>
    </source>
</reference>
<dbReference type="InterPro" id="IPR050336">
    <property type="entry name" value="Chromosome_partition/occlusion"/>
</dbReference>
<dbReference type="Pfam" id="PF02195">
    <property type="entry name" value="ParB_N"/>
    <property type="match status" value="1"/>
</dbReference>
<dbReference type="GO" id="GO:0005694">
    <property type="term" value="C:chromosome"/>
    <property type="evidence" value="ECO:0007669"/>
    <property type="project" value="TreeGrafter"/>
</dbReference>
<sequence length="292" mass="33940">MALKLKKQSKQKNQRKANKNDFIYAFKGSEHLKEKFDSGDKWVDTEQCYIAEIKIDRKTKDQDYLNELAASMSGKKQINAAIVRKAKDGRYELINGECRYDAAKINNEPLLVRVVDYDDDEAIGAIIAENDKRKDLCDYDKALAYLEYKSDLSIRAFAEKYNLNRNYVNRLFKVDKIPESVVLALPMIELSASQFEEIAIRIKDNQLYTDVFIELAPLLSQIETPVTWKDFLSRIDRKVNPPEKQPQKKIERYVFSSEKANLRYTDSGFIVKSEKLTRKQKEQIQEALDSIL</sequence>
<feature type="domain" description="ParB-like N-terminal" evidence="2">
    <location>
        <begin position="41"/>
        <end position="131"/>
    </location>
</feature>
<dbReference type="GO" id="GO:0007059">
    <property type="term" value="P:chromosome segregation"/>
    <property type="evidence" value="ECO:0007669"/>
    <property type="project" value="TreeGrafter"/>
</dbReference>
<dbReference type="Proteomes" id="UP000029558">
    <property type="component" value="Plasmid pPSB1-3"/>
</dbReference>
<dbReference type="GO" id="GO:0003677">
    <property type="term" value="F:DNA binding"/>
    <property type="evidence" value="ECO:0007669"/>
    <property type="project" value="InterPro"/>
</dbReference>
<evidence type="ECO:0000313" key="3">
    <source>
        <dbReference type="EMBL" id="ALB24599.1"/>
    </source>
</evidence>
<dbReference type="PANTHER" id="PTHR33375:SF1">
    <property type="entry name" value="CHROMOSOME-PARTITIONING PROTEIN PARB-RELATED"/>
    <property type="match status" value="1"/>
</dbReference>
<gene>
    <name evidence="3" type="ORF">KU39_3p137</name>
</gene>
<dbReference type="SUPFAM" id="SSF110849">
    <property type="entry name" value="ParB/Sulfiredoxin"/>
    <property type="match status" value="1"/>
</dbReference>
<dbReference type="SMART" id="SM00470">
    <property type="entry name" value="ParB"/>
    <property type="match status" value="1"/>
</dbReference>
<dbReference type="NCBIfam" id="TIGR00180">
    <property type="entry name" value="parB_part"/>
    <property type="match status" value="1"/>
</dbReference>
<geneLocation type="plasmid" evidence="3 4">
    <name>pPSB1-3</name>
</geneLocation>
<dbReference type="AlphaFoldDB" id="A0AAC9EVI8"/>
<keyword evidence="3" id="KW-0614">Plasmid</keyword>